<name>A0ABQ7BHQ7_BRACR</name>
<dbReference type="EMBL" id="QGKV02001507">
    <property type="protein sequence ID" value="KAF3531716.1"/>
    <property type="molecule type" value="Genomic_DNA"/>
</dbReference>
<evidence type="ECO:0000313" key="2">
    <source>
        <dbReference type="Proteomes" id="UP000266723"/>
    </source>
</evidence>
<evidence type="ECO:0000313" key="1">
    <source>
        <dbReference type="EMBL" id="KAF3531716.1"/>
    </source>
</evidence>
<accession>A0ABQ7BHQ7</accession>
<gene>
    <name evidence="1" type="ORF">DY000_02043465</name>
</gene>
<dbReference type="Proteomes" id="UP000266723">
    <property type="component" value="Unassembled WGS sequence"/>
</dbReference>
<protein>
    <recommendedName>
        <fullName evidence="3">Reverse transcriptase zinc-binding domain-containing protein</fullName>
    </recommendedName>
</protein>
<proteinExistence type="predicted"/>
<reference evidence="1 2" key="1">
    <citation type="journal article" date="2020" name="BMC Genomics">
        <title>Intraspecific diversification of the crop wild relative Brassica cretica Lam. using demographic model selection.</title>
        <authorList>
            <person name="Kioukis A."/>
            <person name="Michalopoulou V.A."/>
            <person name="Briers L."/>
            <person name="Pirintsos S."/>
            <person name="Studholme D.J."/>
            <person name="Pavlidis P."/>
            <person name="Sarris P.F."/>
        </authorList>
    </citation>
    <scope>NUCLEOTIDE SEQUENCE [LARGE SCALE GENOMIC DNA]</scope>
    <source>
        <strain evidence="2">cv. PFS-1207/04</strain>
    </source>
</reference>
<organism evidence="1 2">
    <name type="scientific">Brassica cretica</name>
    <name type="common">Mustard</name>
    <dbReference type="NCBI Taxonomy" id="69181"/>
    <lineage>
        <taxon>Eukaryota</taxon>
        <taxon>Viridiplantae</taxon>
        <taxon>Streptophyta</taxon>
        <taxon>Embryophyta</taxon>
        <taxon>Tracheophyta</taxon>
        <taxon>Spermatophyta</taxon>
        <taxon>Magnoliopsida</taxon>
        <taxon>eudicotyledons</taxon>
        <taxon>Gunneridae</taxon>
        <taxon>Pentapetalae</taxon>
        <taxon>rosids</taxon>
        <taxon>malvids</taxon>
        <taxon>Brassicales</taxon>
        <taxon>Brassicaceae</taxon>
        <taxon>Brassiceae</taxon>
        <taxon>Brassica</taxon>
    </lineage>
</organism>
<sequence>MGPIHESALDLRVSDLLTDDLQWNKARIEQYLPDFSSQIQCIKPSKVGAEDIYVWLPLQTGIYSTKLALLRFRQAICLPPTGIRSPILPWVCWFLWTARNKLIFEDKSSRPAEIATRGLSAALEWDQAQDVEKEQKSNHLPLKAAPTQTDRSSCENPCFVDAAWDVSSKRAGVAWILNKDPPLRVQSGAQIV</sequence>
<comment type="caution">
    <text evidence="1">The sequence shown here is derived from an EMBL/GenBank/DDBJ whole genome shotgun (WGS) entry which is preliminary data.</text>
</comment>
<evidence type="ECO:0008006" key="3">
    <source>
        <dbReference type="Google" id="ProtNLM"/>
    </source>
</evidence>
<keyword evidence="2" id="KW-1185">Reference proteome</keyword>